<feature type="compositionally biased region" description="Basic and acidic residues" evidence="1">
    <location>
        <begin position="23"/>
        <end position="43"/>
    </location>
</feature>
<dbReference type="AlphaFoldDB" id="A0A5E4NN97"/>
<evidence type="ECO:0000313" key="2">
    <source>
        <dbReference type="EMBL" id="VVC46448.1"/>
    </source>
</evidence>
<dbReference type="Proteomes" id="UP000325440">
    <property type="component" value="Unassembled WGS sequence"/>
</dbReference>
<evidence type="ECO:0000313" key="3">
    <source>
        <dbReference type="Proteomes" id="UP000325440"/>
    </source>
</evidence>
<name>A0A5E4NN97_9HEMI</name>
<organism evidence="2 3">
    <name type="scientific">Cinara cedri</name>
    <dbReference type="NCBI Taxonomy" id="506608"/>
    <lineage>
        <taxon>Eukaryota</taxon>
        <taxon>Metazoa</taxon>
        <taxon>Ecdysozoa</taxon>
        <taxon>Arthropoda</taxon>
        <taxon>Hexapoda</taxon>
        <taxon>Insecta</taxon>
        <taxon>Pterygota</taxon>
        <taxon>Neoptera</taxon>
        <taxon>Paraneoptera</taxon>
        <taxon>Hemiptera</taxon>
        <taxon>Sternorrhyncha</taxon>
        <taxon>Aphidomorpha</taxon>
        <taxon>Aphidoidea</taxon>
        <taxon>Aphididae</taxon>
        <taxon>Lachninae</taxon>
        <taxon>Cinara</taxon>
    </lineage>
</organism>
<evidence type="ECO:0000256" key="1">
    <source>
        <dbReference type="SAM" id="MobiDB-lite"/>
    </source>
</evidence>
<gene>
    <name evidence="2" type="ORF">CINCED_3A022305</name>
</gene>
<sequence length="57" mass="7094">MDRIENQRRNDLQRGNFGNDLPYHYEFHERGMDRTENQRRNDLPRGNLGNDLRYHYE</sequence>
<feature type="compositionally biased region" description="Basic and acidic residues" evidence="1">
    <location>
        <begin position="1"/>
        <end position="12"/>
    </location>
</feature>
<feature type="region of interest" description="Disordered" evidence="1">
    <location>
        <begin position="1"/>
        <end position="57"/>
    </location>
</feature>
<dbReference type="EMBL" id="CABPRJ010002519">
    <property type="protein sequence ID" value="VVC46448.1"/>
    <property type="molecule type" value="Genomic_DNA"/>
</dbReference>
<keyword evidence="3" id="KW-1185">Reference proteome</keyword>
<protein>
    <submittedName>
        <fullName evidence="2">Uncharacterized protein</fullName>
    </submittedName>
</protein>
<proteinExistence type="predicted"/>
<accession>A0A5E4NN97</accession>
<reference evidence="2 3" key="1">
    <citation type="submission" date="2019-08" db="EMBL/GenBank/DDBJ databases">
        <authorList>
            <person name="Alioto T."/>
            <person name="Alioto T."/>
            <person name="Gomez Garrido J."/>
        </authorList>
    </citation>
    <scope>NUCLEOTIDE SEQUENCE [LARGE SCALE GENOMIC DNA]</scope>
</reference>